<dbReference type="GO" id="GO:0005732">
    <property type="term" value="C:sno(s)RNA-containing ribonucleoprotein complex"/>
    <property type="evidence" value="ECO:0007669"/>
    <property type="project" value="TreeGrafter"/>
</dbReference>
<keyword evidence="7" id="KW-0819">tRNA processing</keyword>
<organism evidence="15 16">
    <name type="scientific">Chinchilla lanigera</name>
    <name type="common">Long-tailed chinchilla</name>
    <name type="synonym">Chinchilla villidera</name>
    <dbReference type="NCBI Taxonomy" id="34839"/>
    <lineage>
        <taxon>Eukaryota</taxon>
        <taxon>Metazoa</taxon>
        <taxon>Chordata</taxon>
        <taxon>Craniata</taxon>
        <taxon>Vertebrata</taxon>
        <taxon>Euteleostomi</taxon>
        <taxon>Mammalia</taxon>
        <taxon>Eutheria</taxon>
        <taxon>Euarchontoglires</taxon>
        <taxon>Glires</taxon>
        <taxon>Rodentia</taxon>
        <taxon>Hystricomorpha</taxon>
        <taxon>Chinchillidae</taxon>
        <taxon>Chinchilla</taxon>
    </lineage>
</organism>
<evidence type="ECO:0000256" key="1">
    <source>
        <dbReference type="ARBA" id="ARBA00004123"/>
    </source>
</evidence>
<sequence length="70" mass="7896">MSRWKQTPSDSLKQIIGRPVVVQLNLGVDYQGVLSCLDGYMNIALEQKEEYVNGHLKKHEDALIQGNNVL</sequence>
<dbReference type="PANTHER" id="PTHR11021:SF1">
    <property type="entry name" value="U6 SNRNA-ASSOCIATED SM-LIKE PROTEIN LSM6"/>
    <property type="match status" value="1"/>
</dbReference>
<dbReference type="GO" id="GO:0005688">
    <property type="term" value="C:U6 snRNP"/>
    <property type="evidence" value="ECO:0007669"/>
    <property type="project" value="TreeGrafter"/>
</dbReference>
<dbReference type="InterPro" id="IPR047575">
    <property type="entry name" value="Sm"/>
</dbReference>
<evidence type="ECO:0000256" key="4">
    <source>
        <dbReference type="ARBA" id="ARBA00022490"/>
    </source>
</evidence>
<dbReference type="PANTHER" id="PTHR11021">
    <property type="entry name" value="SMALL NUCLEAR RIBONUCLEOPROTEIN F SNRNP-F"/>
    <property type="match status" value="1"/>
</dbReference>
<keyword evidence="16" id="KW-1185">Reference proteome</keyword>
<keyword evidence="4" id="KW-0963">Cytoplasm</keyword>
<evidence type="ECO:0000259" key="14">
    <source>
        <dbReference type="PROSITE" id="PS52002"/>
    </source>
</evidence>
<dbReference type="GO" id="GO:0046540">
    <property type="term" value="C:U4/U6 x U5 tri-snRNP complex"/>
    <property type="evidence" value="ECO:0007669"/>
    <property type="project" value="TreeGrafter"/>
</dbReference>
<keyword evidence="10 13" id="KW-0508">mRNA splicing</keyword>
<evidence type="ECO:0000256" key="7">
    <source>
        <dbReference type="ARBA" id="ARBA00022694"/>
    </source>
</evidence>
<keyword evidence="5" id="KW-0698">rRNA processing</keyword>
<comment type="similarity">
    <text evidence="3 13">Belongs to the snRNP Sm proteins family. SmF/LSm6 subfamily.</text>
</comment>
<evidence type="ECO:0000256" key="12">
    <source>
        <dbReference type="ARBA" id="ARBA00023274"/>
    </source>
</evidence>
<dbReference type="Gene3D" id="2.30.30.100">
    <property type="match status" value="1"/>
</dbReference>
<evidence type="ECO:0000256" key="11">
    <source>
        <dbReference type="ARBA" id="ARBA00023242"/>
    </source>
</evidence>
<protein>
    <recommendedName>
        <fullName evidence="14">Sm domain-containing protein</fullName>
    </recommendedName>
</protein>
<dbReference type="InterPro" id="IPR010920">
    <property type="entry name" value="LSM_dom_sf"/>
</dbReference>
<dbReference type="GO" id="GO:0030490">
    <property type="term" value="P:maturation of SSU-rRNA"/>
    <property type="evidence" value="ECO:0007669"/>
    <property type="project" value="TreeGrafter"/>
</dbReference>
<dbReference type="SUPFAM" id="SSF50182">
    <property type="entry name" value="Sm-like ribonucleoproteins"/>
    <property type="match status" value="1"/>
</dbReference>
<evidence type="ECO:0000256" key="9">
    <source>
        <dbReference type="ARBA" id="ARBA00022884"/>
    </source>
</evidence>
<name>A0A8C2UZN7_CHILA</name>
<dbReference type="GeneTree" id="ENSGT00940000154978"/>
<dbReference type="CDD" id="cd01726">
    <property type="entry name" value="LSm6"/>
    <property type="match status" value="1"/>
</dbReference>
<evidence type="ECO:0000256" key="2">
    <source>
        <dbReference type="ARBA" id="ARBA00004496"/>
    </source>
</evidence>
<dbReference type="GO" id="GO:0008033">
    <property type="term" value="P:tRNA processing"/>
    <property type="evidence" value="ECO:0007669"/>
    <property type="project" value="UniProtKB-KW"/>
</dbReference>
<evidence type="ECO:0000256" key="3">
    <source>
        <dbReference type="ARBA" id="ARBA00007927"/>
    </source>
</evidence>
<evidence type="ECO:0000256" key="8">
    <source>
        <dbReference type="ARBA" id="ARBA00022728"/>
    </source>
</evidence>
<dbReference type="SMART" id="SM00651">
    <property type="entry name" value="Sm"/>
    <property type="match status" value="1"/>
</dbReference>
<dbReference type="AlphaFoldDB" id="A0A8C2UZN7"/>
<keyword evidence="11 13" id="KW-0539">Nucleus</keyword>
<reference evidence="15" key="1">
    <citation type="submission" date="2025-08" db="UniProtKB">
        <authorList>
            <consortium name="Ensembl"/>
        </authorList>
    </citation>
    <scope>IDENTIFICATION</scope>
</reference>
<dbReference type="GO" id="GO:0000932">
    <property type="term" value="C:P-body"/>
    <property type="evidence" value="ECO:0007669"/>
    <property type="project" value="TreeGrafter"/>
</dbReference>
<dbReference type="GO" id="GO:0003723">
    <property type="term" value="F:RNA binding"/>
    <property type="evidence" value="ECO:0007669"/>
    <property type="project" value="UniProtKB-UniRule"/>
</dbReference>
<dbReference type="Ensembl" id="ENSCLAT00000008235.1">
    <property type="protein sequence ID" value="ENSCLAP00000008110.1"/>
    <property type="gene ID" value="ENSCLAG00000005685.1"/>
</dbReference>
<dbReference type="GO" id="GO:0005681">
    <property type="term" value="C:spliceosomal complex"/>
    <property type="evidence" value="ECO:0007669"/>
    <property type="project" value="UniProtKB-KW"/>
</dbReference>
<evidence type="ECO:0000256" key="6">
    <source>
        <dbReference type="ARBA" id="ARBA00022664"/>
    </source>
</evidence>
<accession>A0A8C2UZN7</accession>
<evidence type="ECO:0000313" key="16">
    <source>
        <dbReference type="Proteomes" id="UP000694398"/>
    </source>
</evidence>
<evidence type="ECO:0000256" key="13">
    <source>
        <dbReference type="PIRNR" id="PIRNR006609"/>
    </source>
</evidence>
<feature type="domain" description="Sm" evidence="14">
    <location>
        <begin position="7"/>
        <end position="70"/>
    </location>
</feature>
<evidence type="ECO:0000313" key="15">
    <source>
        <dbReference type="Ensembl" id="ENSCLAP00000008110.1"/>
    </source>
</evidence>
<keyword evidence="12 13" id="KW-0687">Ribonucleoprotein</keyword>
<dbReference type="PROSITE" id="PS52002">
    <property type="entry name" value="SM"/>
    <property type="match status" value="1"/>
</dbReference>
<reference evidence="15" key="2">
    <citation type="submission" date="2025-09" db="UniProtKB">
        <authorList>
            <consortium name="Ensembl"/>
        </authorList>
    </citation>
    <scope>IDENTIFICATION</scope>
</reference>
<keyword evidence="9 13" id="KW-0694">RNA-binding</keyword>
<evidence type="ECO:0000256" key="5">
    <source>
        <dbReference type="ARBA" id="ARBA00022552"/>
    </source>
</evidence>
<dbReference type="GO" id="GO:0000398">
    <property type="term" value="P:mRNA splicing, via spliceosome"/>
    <property type="evidence" value="ECO:0007669"/>
    <property type="project" value="InterPro"/>
</dbReference>
<keyword evidence="8 13" id="KW-0747">Spliceosome</keyword>
<keyword evidence="6 13" id="KW-0507">mRNA processing</keyword>
<dbReference type="GO" id="GO:0005730">
    <property type="term" value="C:nucleolus"/>
    <property type="evidence" value="ECO:0007669"/>
    <property type="project" value="TreeGrafter"/>
</dbReference>
<dbReference type="InterPro" id="IPR016487">
    <property type="entry name" value="Lsm6/sSmF"/>
</dbReference>
<dbReference type="InterPro" id="IPR001163">
    <property type="entry name" value="Sm_dom_euk/arc"/>
</dbReference>
<dbReference type="Pfam" id="PF01423">
    <property type="entry name" value="LSM"/>
    <property type="match status" value="1"/>
</dbReference>
<comment type="subcellular location">
    <subcellularLocation>
        <location evidence="2">Cytoplasm</location>
    </subcellularLocation>
    <subcellularLocation>
        <location evidence="1 13">Nucleus</location>
    </subcellularLocation>
</comment>
<evidence type="ECO:0000256" key="10">
    <source>
        <dbReference type="ARBA" id="ARBA00023187"/>
    </source>
</evidence>
<proteinExistence type="inferred from homology"/>
<dbReference type="Proteomes" id="UP000694398">
    <property type="component" value="Unassembled WGS sequence"/>
</dbReference>